<name>A0A1G2P6I7_9BACT</name>
<comment type="caution">
    <text evidence="3">The sequence shown here is derived from an EMBL/GenBank/DDBJ whole genome shotgun (WGS) entry which is preliminary data.</text>
</comment>
<dbReference type="EMBL" id="MHSL01000030">
    <property type="protein sequence ID" value="OHA43171.1"/>
    <property type="molecule type" value="Genomic_DNA"/>
</dbReference>
<feature type="domain" description="GFO/IDH/MocA-like oxidoreductase" evidence="2">
    <location>
        <begin position="140"/>
        <end position="262"/>
    </location>
</feature>
<evidence type="ECO:0008006" key="5">
    <source>
        <dbReference type="Google" id="ProtNLM"/>
    </source>
</evidence>
<sequence length="327" mass="37597">MFLEKSINFSMGEIDKKTKIVVIGFGSIGQRHYKNLLALGYKNVFVYDVDKSKIGGGVKTLAELSEKSLKDFKIAFVCNPTNEHIKTAIMCARAGCHLFIEKPLSHNLSGIADLAKICREKKLIVLIGCNMRFHPCLRFIKDYLTVGKLGKVWSIRHEFGHYLPAWRPGQDYKKNYAAKKESGGGIILDDIHEFDLLFWLADSKVVESKMISNKTSDLKIETEDQAVGIFLFENRIIGSVFSDYLSKKYRRQCFISGEKGNLSWDFNKNEVIFENEKKTEIIFSVENFEVNNMYVEEIEYFLNCTQDKKETFNNIETAARILKFLIK</sequence>
<dbReference type="AlphaFoldDB" id="A0A1G2P6I7"/>
<dbReference type="InterPro" id="IPR000683">
    <property type="entry name" value="Gfo/Idh/MocA-like_OxRdtase_N"/>
</dbReference>
<organism evidence="3 4">
    <name type="scientific">Candidatus Taylorbacteria bacterium RIFCSPLOWO2_12_FULL_44_15c</name>
    <dbReference type="NCBI Taxonomy" id="1802333"/>
    <lineage>
        <taxon>Bacteria</taxon>
        <taxon>Candidatus Tayloriibacteriota</taxon>
    </lineage>
</organism>
<accession>A0A1G2P6I7</accession>
<dbReference type="SUPFAM" id="SSF51735">
    <property type="entry name" value="NAD(P)-binding Rossmann-fold domains"/>
    <property type="match status" value="1"/>
</dbReference>
<reference evidence="3 4" key="1">
    <citation type="journal article" date="2016" name="Nat. Commun.">
        <title>Thousands of microbial genomes shed light on interconnected biogeochemical processes in an aquifer system.</title>
        <authorList>
            <person name="Anantharaman K."/>
            <person name="Brown C.T."/>
            <person name="Hug L.A."/>
            <person name="Sharon I."/>
            <person name="Castelle C.J."/>
            <person name="Probst A.J."/>
            <person name="Thomas B.C."/>
            <person name="Singh A."/>
            <person name="Wilkins M.J."/>
            <person name="Karaoz U."/>
            <person name="Brodie E.L."/>
            <person name="Williams K.H."/>
            <person name="Hubbard S.S."/>
            <person name="Banfield J.F."/>
        </authorList>
    </citation>
    <scope>NUCLEOTIDE SEQUENCE [LARGE SCALE GENOMIC DNA]</scope>
</reference>
<evidence type="ECO:0000259" key="1">
    <source>
        <dbReference type="Pfam" id="PF01408"/>
    </source>
</evidence>
<dbReference type="InterPro" id="IPR055170">
    <property type="entry name" value="GFO_IDH_MocA-like_dom"/>
</dbReference>
<dbReference type="InterPro" id="IPR051450">
    <property type="entry name" value="Gfo/Idh/MocA_Oxidoreductases"/>
</dbReference>
<proteinExistence type="predicted"/>
<dbReference type="PANTHER" id="PTHR43377">
    <property type="entry name" value="BILIVERDIN REDUCTASE A"/>
    <property type="match status" value="1"/>
</dbReference>
<gene>
    <name evidence="3" type="ORF">A3G03_01740</name>
</gene>
<dbReference type="Gene3D" id="3.30.360.10">
    <property type="entry name" value="Dihydrodipicolinate Reductase, domain 2"/>
    <property type="match status" value="1"/>
</dbReference>
<evidence type="ECO:0000313" key="4">
    <source>
        <dbReference type="Proteomes" id="UP000176355"/>
    </source>
</evidence>
<protein>
    <recommendedName>
        <fullName evidence="5">Gfo/Idh/MocA-like oxidoreductase N-terminal domain-containing protein</fullName>
    </recommendedName>
</protein>
<evidence type="ECO:0000313" key="3">
    <source>
        <dbReference type="EMBL" id="OHA43171.1"/>
    </source>
</evidence>
<dbReference type="STRING" id="1802333.A3G03_01740"/>
<dbReference type="PANTHER" id="PTHR43377:SF1">
    <property type="entry name" value="BILIVERDIN REDUCTASE A"/>
    <property type="match status" value="1"/>
</dbReference>
<dbReference type="Pfam" id="PF22725">
    <property type="entry name" value="GFO_IDH_MocA_C3"/>
    <property type="match status" value="1"/>
</dbReference>
<evidence type="ECO:0000259" key="2">
    <source>
        <dbReference type="Pfam" id="PF22725"/>
    </source>
</evidence>
<dbReference type="GO" id="GO:0000166">
    <property type="term" value="F:nucleotide binding"/>
    <property type="evidence" value="ECO:0007669"/>
    <property type="project" value="InterPro"/>
</dbReference>
<dbReference type="SUPFAM" id="SSF55347">
    <property type="entry name" value="Glyceraldehyde-3-phosphate dehydrogenase-like, C-terminal domain"/>
    <property type="match status" value="1"/>
</dbReference>
<dbReference type="Pfam" id="PF01408">
    <property type="entry name" value="GFO_IDH_MocA"/>
    <property type="match status" value="1"/>
</dbReference>
<feature type="domain" description="Gfo/Idh/MocA-like oxidoreductase N-terminal" evidence="1">
    <location>
        <begin position="19"/>
        <end position="128"/>
    </location>
</feature>
<dbReference type="InterPro" id="IPR036291">
    <property type="entry name" value="NAD(P)-bd_dom_sf"/>
</dbReference>
<dbReference type="Gene3D" id="3.40.50.720">
    <property type="entry name" value="NAD(P)-binding Rossmann-like Domain"/>
    <property type="match status" value="1"/>
</dbReference>
<dbReference type="Proteomes" id="UP000176355">
    <property type="component" value="Unassembled WGS sequence"/>
</dbReference>